<name>A0ABW0G5W3_9PROT</name>
<evidence type="ECO:0000313" key="1">
    <source>
        <dbReference type="EMBL" id="MFC5355558.1"/>
    </source>
</evidence>
<evidence type="ECO:0008006" key="3">
    <source>
        <dbReference type="Google" id="ProtNLM"/>
    </source>
</evidence>
<proteinExistence type="predicted"/>
<reference evidence="2" key="1">
    <citation type="journal article" date="2019" name="Int. J. Syst. Evol. Microbiol.">
        <title>The Global Catalogue of Microorganisms (GCM) 10K type strain sequencing project: providing services to taxonomists for standard genome sequencing and annotation.</title>
        <authorList>
            <consortium name="The Broad Institute Genomics Platform"/>
            <consortium name="The Broad Institute Genome Sequencing Center for Infectious Disease"/>
            <person name="Wu L."/>
            <person name="Ma J."/>
        </authorList>
    </citation>
    <scope>NUCLEOTIDE SEQUENCE [LARGE SCALE GENOMIC DNA]</scope>
    <source>
        <strain evidence="2">CCUG 58760</strain>
    </source>
</reference>
<keyword evidence="2" id="KW-1185">Reference proteome</keyword>
<protein>
    <recommendedName>
        <fullName evidence="3">DUF2188 domain-containing protein</fullName>
    </recommendedName>
</protein>
<evidence type="ECO:0000313" key="2">
    <source>
        <dbReference type="Proteomes" id="UP001596166"/>
    </source>
</evidence>
<accession>A0ABW0G5W3</accession>
<comment type="caution">
    <text evidence="1">The sequence shown here is derived from an EMBL/GenBank/DDBJ whole genome shotgun (WGS) entry which is preliminary data.</text>
</comment>
<sequence length="98" mass="10950">MLEKTRLAFFVIETQAGWTVRADGFIYPLCGSFAAAVVRATREAQAAGRLGFASVVLTRPALDRPYEIQWTYGRDACPPTIMEESRHATPHLRSDARH</sequence>
<dbReference type="RefSeq" id="WP_376995190.1">
    <property type="nucleotide sequence ID" value="NZ_JBHSLC010000015.1"/>
</dbReference>
<gene>
    <name evidence="1" type="ORF">ACFPMG_11115</name>
</gene>
<dbReference type="Proteomes" id="UP001596166">
    <property type="component" value="Unassembled WGS sequence"/>
</dbReference>
<dbReference type="EMBL" id="JBHSLC010000015">
    <property type="protein sequence ID" value="MFC5355558.1"/>
    <property type="molecule type" value="Genomic_DNA"/>
</dbReference>
<organism evidence="1 2">
    <name type="scientific">Azospirillum himalayense</name>
    <dbReference type="NCBI Taxonomy" id="654847"/>
    <lineage>
        <taxon>Bacteria</taxon>
        <taxon>Pseudomonadati</taxon>
        <taxon>Pseudomonadota</taxon>
        <taxon>Alphaproteobacteria</taxon>
        <taxon>Rhodospirillales</taxon>
        <taxon>Azospirillaceae</taxon>
        <taxon>Azospirillum</taxon>
    </lineage>
</organism>